<dbReference type="Gene3D" id="3.30.70.920">
    <property type="match status" value="1"/>
</dbReference>
<reference evidence="6" key="1">
    <citation type="submission" date="2013-08" db="EMBL/GenBank/DDBJ databases">
        <authorList>
            <person name="Mendez C."/>
            <person name="Richter M."/>
            <person name="Ferrer M."/>
            <person name="Sanchez J."/>
        </authorList>
    </citation>
    <scope>NUCLEOTIDE SEQUENCE</scope>
</reference>
<feature type="compositionally biased region" description="Basic residues" evidence="4">
    <location>
        <begin position="153"/>
        <end position="168"/>
    </location>
</feature>
<evidence type="ECO:0000256" key="1">
    <source>
        <dbReference type="ARBA" id="ARBA00023015"/>
    </source>
</evidence>
<evidence type="ECO:0000259" key="5">
    <source>
        <dbReference type="PROSITE" id="PS50956"/>
    </source>
</evidence>
<evidence type="ECO:0000256" key="4">
    <source>
        <dbReference type="SAM" id="MobiDB-lite"/>
    </source>
</evidence>
<keyword evidence="1" id="KW-0805">Transcription regulation</keyword>
<dbReference type="PROSITE" id="PS50956">
    <property type="entry name" value="HTH_ASNC_2"/>
    <property type="match status" value="1"/>
</dbReference>
<dbReference type="SMART" id="SM00344">
    <property type="entry name" value="HTH_ASNC"/>
    <property type="match status" value="1"/>
</dbReference>
<name>T0ZSA6_9ZZZZ</name>
<evidence type="ECO:0000313" key="6">
    <source>
        <dbReference type="EMBL" id="EQD51151.1"/>
    </source>
</evidence>
<accession>T0ZSA6</accession>
<keyword evidence="2" id="KW-0238">DNA-binding</keyword>
<dbReference type="EMBL" id="AUZZ01005017">
    <property type="protein sequence ID" value="EQD51151.1"/>
    <property type="molecule type" value="Genomic_DNA"/>
</dbReference>
<dbReference type="CDD" id="cd00090">
    <property type="entry name" value="HTH_ARSR"/>
    <property type="match status" value="1"/>
</dbReference>
<dbReference type="PANTHER" id="PTHR30154">
    <property type="entry name" value="LEUCINE-RESPONSIVE REGULATORY PROTEIN"/>
    <property type="match status" value="1"/>
</dbReference>
<dbReference type="InterPro" id="IPR011991">
    <property type="entry name" value="ArsR-like_HTH"/>
</dbReference>
<dbReference type="SUPFAM" id="SSF54909">
    <property type="entry name" value="Dimeric alpha+beta barrel"/>
    <property type="match status" value="1"/>
</dbReference>
<dbReference type="SUPFAM" id="SSF46785">
    <property type="entry name" value="Winged helix' DNA-binding domain"/>
    <property type="match status" value="1"/>
</dbReference>
<dbReference type="Gene3D" id="1.10.10.10">
    <property type="entry name" value="Winged helix-like DNA-binding domain superfamily/Winged helix DNA-binding domain"/>
    <property type="match status" value="1"/>
</dbReference>
<evidence type="ECO:0000256" key="2">
    <source>
        <dbReference type="ARBA" id="ARBA00023125"/>
    </source>
</evidence>
<dbReference type="InterPro" id="IPR019888">
    <property type="entry name" value="Tscrpt_reg_AsnC-like"/>
</dbReference>
<dbReference type="GO" id="GO:0043200">
    <property type="term" value="P:response to amino acid"/>
    <property type="evidence" value="ECO:0007669"/>
    <property type="project" value="TreeGrafter"/>
</dbReference>
<dbReference type="Pfam" id="PF13404">
    <property type="entry name" value="HTH_AsnC-type"/>
    <property type="match status" value="1"/>
</dbReference>
<dbReference type="InterPro" id="IPR036390">
    <property type="entry name" value="WH_DNA-bd_sf"/>
</dbReference>
<comment type="caution">
    <text evidence="6">The sequence shown here is derived from an EMBL/GenBank/DDBJ whole genome shotgun (WGS) entry which is preliminary data.</text>
</comment>
<dbReference type="Pfam" id="PF01037">
    <property type="entry name" value="AsnC_trans_reg"/>
    <property type="match status" value="1"/>
</dbReference>
<gene>
    <name evidence="6" type="ORF">B2A_07017</name>
</gene>
<feature type="region of interest" description="Disordered" evidence="4">
    <location>
        <begin position="149"/>
        <end position="168"/>
    </location>
</feature>
<evidence type="ECO:0000256" key="3">
    <source>
        <dbReference type="ARBA" id="ARBA00023163"/>
    </source>
</evidence>
<dbReference type="InterPro" id="IPR000485">
    <property type="entry name" value="AsnC-type_HTH_dom"/>
</dbReference>
<protein>
    <submittedName>
        <fullName evidence="6">AsnC family transcriptional regulator</fullName>
    </submittedName>
</protein>
<organism evidence="6">
    <name type="scientific">mine drainage metagenome</name>
    <dbReference type="NCBI Taxonomy" id="410659"/>
    <lineage>
        <taxon>unclassified sequences</taxon>
        <taxon>metagenomes</taxon>
        <taxon>ecological metagenomes</taxon>
    </lineage>
</organism>
<sequence>MAQIPGPVPLRAVDDTDRAILQLLRRDGRATNAEIGRATDLTEGAVRHRIAQLRADGTILRFTAVTAPLGPEGLVLVRCRPDRTGEILRAVRARATDVFETSGEYDLGAFVECATIEELNRTLDAIRSIEGVDSTLTLIRLSRWSTPDARTARPARSRPRGTRAKSPR</sequence>
<proteinExistence type="predicted"/>
<reference evidence="6" key="2">
    <citation type="journal article" date="2014" name="ISME J.">
        <title>Microbial stratification in low pH oxic and suboxic macroscopic growths along an acid mine drainage.</title>
        <authorList>
            <person name="Mendez-Garcia C."/>
            <person name="Mesa V."/>
            <person name="Sprenger R.R."/>
            <person name="Richter M."/>
            <person name="Diez M.S."/>
            <person name="Solano J."/>
            <person name="Bargiela R."/>
            <person name="Golyshina O.V."/>
            <person name="Manteca A."/>
            <person name="Ramos J.L."/>
            <person name="Gallego J.R."/>
            <person name="Llorente I."/>
            <person name="Martins Dos Santos V.A."/>
            <person name="Jensen O.N."/>
            <person name="Pelaez A.I."/>
            <person name="Sanchez J."/>
            <person name="Ferrer M."/>
        </authorList>
    </citation>
    <scope>NUCLEOTIDE SEQUENCE</scope>
</reference>
<feature type="domain" description="HTH asnC-type" evidence="5">
    <location>
        <begin position="13"/>
        <end position="75"/>
    </location>
</feature>
<dbReference type="InterPro" id="IPR011008">
    <property type="entry name" value="Dimeric_a/b-barrel"/>
</dbReference>
<dbReference type="GO" id="GO:0043565">
    <property type="term" value="F:sequence-specific DNA binding"/>
    <property type="evidence" value="ECO:0007669"/>
    <property type="project" value="InterPro"/>
</dbReference>
<keyword evidence="3" id="KW-0804">Transcription</keyword>
<dbReference type="InterPro" id="IPR036388">
    <property type="entry name" value="WH-like_DNA-bd_sf"/>
</dbReference>
<dbReference type="InterPro" id="IPR019887">
    <property type="entry name" value="Tscrpt_reg_AsnC/Lrp_C"/>
</dbReference>
<dbReference type="PRINTS" id="PR00033">
    <property type="entry name" value="HTHASNC"/>
</dbReference>
<dbReference type="GO" id="GO:0005829">
    <property type="term" value="C:cytosol"/>
    <property type="evidence" value="ECO:0007669"/>
    <property type="project" value="TreeGrafter"/>
</dbReference>
<dbReference type="PANTHER" id="PTHR30154:SF50">
    <property type="entry name" value="TRANSCRIPTIONAL REGULATOR, ASNC FAMILY"/>
    <property type="match status" value="1"/>
</dbReference>
<dbReference type="AlphaFoldDB" id="T0ZSA6"/>